<dbReference type="InterPro" id="IPR036388">
    <property type="entry name" value="WH-like_DNA-bd_sf"/>
</dbReference>
<accession>A0A5C5XGG8</accession>
<sequence length="140" mass="15943">MTKRSSADWHGCPIRYGASIFGDNWCLLILRDLMFKGAKHYADFLNAGEGISTNILAARLTTLESEGIIEKHADPEHGKRFIYGLTDKGLELVPAMLEIILWANKWDENTEVPLDFAEELQRNRTAMAKRIVRDLKQSRP</sequence>
<dbReference type="RefSeq" id="WP_146502996.1">
    <property type="nucleotide sequence ID" value="NZ_SJPG01000001.1"/>
</dbReference>
<dbReference type="InterPro" id="IPR036390">
    <property type="entry name" value="WH_DNA-bd_sf"/>
</dbReference>
<dbReference type="SUPFAM" id="SSF46785">
    <property type="entry name" value="Winged helix' DNA-binding domain"/>
    <property type="match status" value="1"/>
</dbReference>
<keyword evidence="6" id="KW-1185">Reference proteome</keyword>
<name>A0A5C5XGG8_9PLAN</name>
<dbReference type="GO" id="GO:0003677">
    <property type="term" value="F:DNA binding"/>
    <property type="evidence" value="ECO:0007669"/>
    <property type="project" value="UniProtKB-KW"/>
</dbReference>
<dbReference type="Gene3D" id="1.10.10.10">
    <property type="entry name" value="Winged helix-like DNA-binding domain superfamily/Winged helix DNA-binding domain"/>
    <property type="match status" value="1"/>
</dbReference>
<reference evidence="5 6" key="1">
    <citation type="submission" date="2019-02" db="EMBL/GenBank/DDBJ databases">
        <title>Deep-cultivation of Planctomycetes and their phenomic and genomic characterization uncovers novel biology.</title>
        <authorList>
            <person name="Wiegand S."/>
            <person name="Jogler M."/>
            <person name="Boedeker C."/>
            <person name="Pinto D."/>
            <person name="Vollmers J."/>
            <person name="Rivas-Marin E."/>
            <person name="Kohn T."/>
            <person name="Peeters S.H."/>
            <person name="Heuer A."/>
            <person name="Rast P."/>
            <person name="Oberbeckmann S."/>
            <person name="Bunk B."/>
            <person name="Jeske O."/>
            <person name="Meyerdierks A."/>
            <person name="Storesund J.E."/>
            <person name="Kallscheuer N."/>
            <person name="Luecker S."/>
            <person name="Lage O.M."/>
            <person name="Pohl T."/>
            <person name="Merkel B.J."/>
            <person name="Hornburger P."/>
            <person name="Mueller R.-W."/>
            <person name="Bruemmer F."/>
            <person name="Labrenz M."/>
            <person name="Spormann A.M."/>
            <person name="Op Den Camp H."/>
            <person name="Overmann J."/>
            <person name="Amann R."/>
            <person name="Jetten M.S.M."/>
            <person name="Mascher T."/>
            <person name="Medema M.H."/>
            <person name="Devos D.P."/>
            <person name="Kaster A.-K."/>
            <person name="Ovreas L."/>
            <person name="Rohde M."/>
            <person name="Galperin M.Y."/>
            <person name="Jogler C."/>
        </authorList>
    </citation>
    <scope>NUCLEOTIDE SEQUENCE [LARGE SCALE GENOMIC DNA]</scope>
    <source>
        <strain evidence="5 6">Pan54</strain>
    </source>
</reference>
<dbReference type="AlphaFoldDB" id="A0A5C5XGG8"/>
<evidence type="ECO:0000259" key="4">
    <source>
        <dbReference type="PROSITE" id="PS51118"/>
    </source>
</evidence>
<dbReference type="PANTHER" id="PTHR33204:SF37">
    <property type="entry name" value="HTH-TYPE TRANSCRIPTIONAL REGULATOR YODB"/>
    <property type="match status" value="1"/>
</dbReference>
<dbReference type="Proteomes" id="UP000316095">
    <property type="component" value="Unassembled WGS sequence"/>
</dbReference>
<dbReference type="OrthoDB" id="9791143at2"/>
<dbReference type="PANTHER" id="PTHR33204">
    <property type="entry name" value="TRANSCRIPTIONAL REGULATOR, MARR FAMILY"/>
    <property type="match status" value="1"/>
</dbReference>
<keyword evidence="2" id="KW-0238">DNA-binding</keyword>
<proteinExistence type="predicted"/>
<evidence type="ECO:0000256" key="2">
    <source>
        <dbReference type="ARBA" id="ARBA00023125"/>
    </source>
</evidence>
<dbReference type="Pfam" id="PF01638">
    <property type="entry name" value="HxlR"/>
    <property type="match status" value="1"/>
</dbReference>
<keyword evidence="1" id="KW-0805">Transcription regulation</keyword>
<evidence type="ECO:0000313" key="6">
    <source>
        <dbReference type="Proteomes" id="UP000316095"/>
    </source>
</evidence>
<organism evidence="5 6">
    <name type="scientific">Rubinisphaera italica</name>
    <dbReference type="NCBI Taxonomy" id="2527969"/>
    <lineage>
        <taxon>Bacteria</taxon>
        <taxon>Pseudomonadati</taxon>
        <taxon>Planctomycetota</taxon>
        <taxon>Planctomycetia</taxon>
        <taxon>Planctomycetales</taxon>
        <taxon>Planctomycetaceae</taxon>
        <taxon>Rubinisphaera</taxon>
    </lineage>
</organism>
<comment type="caution">
    <text evidence="5">The sequence shown here is derived from an EMBL/GenBank/DDBJ whole genome shotgun (WGS) entry which is preliminary data.</text>
</comment>
<gene>
    <name evidence="5" type="primary">yodB</name>
    <name evidence="5" type="ORF">Pan54_16840</name>
</gene>
<dbReference type="InterPro" id="IPR002577">
    <property type="entry name" value="HTH_HxlR"/>
</dbReference>
<dbReference type="EMBL" id="SJPG01000001">
    <property type="protein sequence ID" value="TWT60952.1"/>
    <property type="molecule type" value="Genomic_DNA"/>
</dbReference>
<evidence type="ECO:0000313" key="5">
    <source>
        <dbReference type="EMBL" id="TWT60952.1"/>
    </source>
</evidence>
<evidence type="ECO:0000256" key="3">
    <source>
        <dbReference type="ARBA" id="ARBA00023163"/>
    </source>
</evidence>
<dbReference type="PROSITE" id="PS51118">
    <property type="entry name" value="HTH_HXLR"/>
    <property type="match status" value="1"/>
</dbReference>
<protein>
    <submittedName>
        <fullName evidence="5">HTH-type transcriptional regulator YodB</fullName>
    </submittedName>
</protein>
<feature type="domain" description="HTH hxlR-type" evidence="4">
    <location>
        <begin position="12"/>
        <end position="111"/>
    </location>
</feature>
<keyword evidence="3" id="KW-0804">Transcription</keyword>
<evidence type="ECO:0000256" key="1">
    <source>
        <dbReference type="ARBA" id="ARBA00023015"/>
    </source>
</evidence>